<dbReference type="RefSeq" id="WP_044347804.1">
    <property type="nucleotide sequence ID" value="NZ_AZAC01000010.1"/>
</dbReference>
<gene>
    <name evidence="1" type="ORF">X474_08130</name>
</gene>
<evidence type="ECO:0000313" key="2">
    <source>
        <dbReference type="Proteomes" id="UP000032233"/>
    </source>
</evidence>
<comment type="caution">
    <text evidence="1">The sequence shown here is derived from an EMBL/GenBank/DDBJ whole genome shotgun (WGS) entry which is preliminary data.</text>
</comment>
<accession>A0A0D2JG08</accession>
<sequence>MKKFFLHPLFFIGLALLIFSLVDETLLMPDHLSTAHGSLENNCKACHPGFKGTPDSNCLACKGKMSLVLETGIHKYAPVKKCSGCHQEHLGKNYPIAEAWIDPVNFNHNWTGFDLSPFHLNLACTDCHQAKGNYRHTPRQCGKCHRDFKPGLWNHAKVGCRLTPPHKDLPCRNCHTKGWGGDKQPTCSQCHPPNTYKPRMACASKD</sequence>
<dbReference type="Proteomes" id="UP000032233">
    <property type="component" value="Unassembled WGS sequence"/>
</dbReference>
<dbReference type="SUPFAM" id="SSF48695">
    <property type="entry name" value="Multiheme cytochromes"/>
    <property type="match status" value="1"/>
</dbReference>
<dbReference type="InterPro" id="IPR036280">
    <property type="entry name" value="Multihaem_cyt_sf"/>
</dbReference>
<dbReference type="STRING" id="1429043.X474_08130"/>
<dbReference type="Gene3D" id="3.90.10.10">
    <property type="entry name" value="Cytochrome C3"/>
    <property type="match status" value="1"/>
</dbReference>
<organism evidence="1 2">
    <name type="scientific">Dethiosulfatarculus sandiegensis</name>
    <dbReference type="NCBI Taxonomy" id="1429043"/>
    <lineage>
        <taxon>Bacteria</taxon>
        <taxon>Pseudomonadati</taxon>
        <taxon>Thermodesulfobacteriota</taxon>
        <taxon>Desulfarculia</taxon>
        <taxon>Desulfarculales</taxon>
        <taxon>Desulfarculaceae</taxon>
        <taxon>Dethiosulfatarculus</taxon>
    </lineage>
</organism>
<reference evidence="1 2" key="1">
    <citation type="submission" date="2013-11" db="EMBL/GenBank/DDBJ databases">
        <title>Metagenomic analysis of a methanogenic consortium involved in long chain n-alkane degradation.</title>
        <authorList>
            <person name="Davidova I.A."/>
            <person name="Callaghan A.V."/>
            <person name="Wawrik B."/>
            <person name="Pruitt S."/>
            <person name="Marks C."/>
            <person name="Duncan K.E."/>
            <person name="Suflita J.M."/>
        </authorList>
    </citation>
    <scope>NUCLEOTIDE SEQUENCE [LARGE SCALE GENOMIC DNA]</scope>
    <source>
        <strain evidence="1 2">SPR</strain>
    </source>
</reference>
<protein>
    <submittedName>
        <fullName evidence="1">Uncharacterized protein</fullName>
    </submittedName>
</protein>
<name>A0A0D2JG08_9BACT</name>
<proteinExistence type="predicted"/>
<dbReference type="InParanoid" id="A0A0D2JG08"/>
<dbReference type="OrthoDB" id="5391425at2"/>
<keyword evidence="2" id="KW-1185">Reference proteome</keyword>
<evidence type="ECO:0000313" key="1">
    <source>
        <dbReference type="EMBL" id="KIX14646.1"/>
    </source>
</evidence>
<dbReference type="EMBL" id="AZAC01000010">
    <property type="protein sequence ID" value="KIX14646.1"/>
    <property type="molecule type" value="Genomic_DNA"/>
</dbReference>
<dbReference type="AlphaFoldDB" id="A0A0D2JG08"/>